<evidence type="ECO:0000313" key="2">
    <source>
        <dbReference type="EMBL" id="MFB9557129.1"/>
    </source>
</evidence>
<evidence type="ECO:0000256" key="1">
    <source>
        <dbReference type="SAM" id="Phobius"/>
    </source>
</evidence>
<name>A0ABV5QVU3_9ACTN</name>
<dbReference type="Proteomes" id="UP001589716">
    <property type="component" value="Unassembled WGS sequence"/>
</dbReference>
<dbReference type="InterPro" id="IPR011701">
    <property type="entry name" value="MFS"/>
</dbReference>
<keyword evidence="3" id="KW-1185">Reference proteome</keyword>
<dbReference type="Gene3D" id="1.20.1250.20">
    <property type="entry name" value="MFS general substrate transporter like domains"/>
    <property type="match status" value="1"/>
</dbReference>
<keyword evidence="1" id="KW-1133">Transmembrane helix</keyword>
<dbReference type="RefSeq" id="WP_382746010.1">
    <property type="nucleotide sequence ID" value="NZ_BAAAWU010000001.1"/>
</dbReference>
<organism evidence="2 3">
    <name type="scientific">Streptomyces roseoviridis</name>
    <dbReference type="NCBI Taxonomy" id="67361"/>
    <lineage>
        <taxon>Bacteria</taxon>
        <taxon>Bacillati</taxon>
        <taxon>Actinomycetota</taxon>
        <taxon>Actinomycetes</taxon>
        <taxon>Kitasatosporales</taxon>
        <taxon>Streptomycetaceae</taxon>
        <taxon>Streptomyces</taxon>
    </lineage>
</organism>
<dbReference type="Pfam" id="PF07690">
    <property type="entry name" value="MFS_1"/>
    <property type="match status" value="1"/>
</dbReference>
<gene>
    <name evidence="2" type="ORF">ACFFTP_23435</name>
</gene>
<proteinExistence type="predicted"/>
<sequence length="154" mass="15469">MLPALCAPQITGWGVVSYAFPVLNPGIARATGWSTSMTSAAFSLAVITSGIAGILVGKAIDHRGPRTVMTAGSVAGVVSPVVVAGAPNPPVFFTGWPLAGLAMAATFHQPAFAALTRSFAPDHVRALTVVTLDGGPASTAFAAGTSTSHAERAR</sequence>
<keyword evidence="1" id="KW-0472">Membrane</keyword>
<dbReference type="SUPFAM" id="SSF103473">
    <property type="entry name" value="MFS general substrate transporter"/>
    <property type="match status" value="1"/>
</dbReference>
<comment type="caution">
    <text evidence="2">The sequence shown here is derived from an EMBL/GenBank/DDBJ whole genome shotgun (WGS) entry which is preliminary data.</text>
</comment>
<accession>A0ABV5QVU3</accession>
<dbReference type="InterPro" id="IPR036259">
    <property type="entry name" value="MFS_trans_sf"/>
</dbReference>
<feature type="transmembrane region" description="Helical" evidence="1">
    <location>
        <begin position="35"/>
        <end position="56"/>
    </location>
</feature>
<protein>
    <submittedName>
        <fullName evidence="2">MFS transporter</fullName>
    </submittedName>
</protein>
<keyword evidence="1" id="KW-0812">Transmembrane</keyword>
<dbReference type="EMBL" id="JBHMCT010000014">
    <property type="protein sequence ID" value="MFB9557129.1"/>
    <property type="molecule type" value="Genomic_DNA"/>
</dbReference>
<evidence type="ECO:0000313" key="3">
    <source>
        <dbReference type="Proteomes" id="UP001589716"/>
    </source>
</evidence>
<reference evidence="2 3" key="1">
    <citation type="submission" date="2024-09" db="EMBL/GenBank/DDBJ databases">
        <authorList>
            <person name="Sun Q."/>
            <person name="Mori K."/>
        </authorList>
    </citation>
    <scope>NUCLEOTIDE SEQUENCE [LARGE SCALE GENOMIC DNA]</scope>
    <source>
        <strain evidence="2 3">JCM 4414</strain>
    </source>
</reference>